<evidence type="ECO:0000256" key="3">
    <source>
        <dbReference type="ARBA" id="ARBA00023082"/>
    </source>
</evidence>
<gene>
    <name evidence="8" type="ORF">GCM10009765_19170</name>
</gene>
<dbReference type="PANTHER" id="PTHR43133">
    <property type="entry name" value="RNA POLYMERASE ECF-TYPE SIGMA FACTO"/>
    <property type="match status" value="1"/>
</dbReference>
<dbReference type="InterPro" id="IPR014284">
    <property type="entry name" value="RNA_pol_sigma-70_dom"/>
</dbReference>
<feature type="domain" description="RNA polymerase sigma factor 70 region 4 type 2" evidence="7">
    <location>
        <begin position="122"/>
        <end position="172"/>
    </location>
</feature>
<dbReference type="Pfam" id="PF04542">
    <property type="entry name" value="Sigma70_r2"/>
    <property type="match status" value="1"/>
</dbReference>
<keyword evidence="9" id="KW-1185">Reference proteome</keyword>
<dbReference type="Proteomes" id="UP001500618">
    <property type="component" value="Unassembled WGS sequence"/>
</dbReference>
<feature type="domain" description="RNA polymerase sigma-70 region 2" evidence="6">
    <location>
        <begin position="30"/>
        <end position="94"/>
    </location>
</feature>
<comment type="similarity">
    <text evidence="1">Belongs to the sigma-70 factor family. ECF subfamily.</text>
</comment>
<dbReference type="SUPFAM" id="SSF88946">
    <property type="entry name" value="Sigma2 domain of RNA polymerase sigma factors"/>
    <property type="match status" value="1"/>
</dbReference>
<dbReference type="Pfam" id="PF08281">
    <property type="entry name" value="Sigma70_r4_2"/>
    <property type="match status" value="1"/>
</dbReference>
<comment type="caution">
    <text evidence="8">The sequence shown here is derived from an EMBL/GenBank/DDBJ whole genome shotgun (WGS) entry which is preliminary data.</text>
</comment>
<keyword evidence="2" id="KW-0805">Transcription regulation</keyword>
<evidence type="ECO:0000256" key="5">
    <source>
        <dbReference type="ARBA" id="ARBA00023163"/>
    </source>
</evidence>
<evidence type="ECO:0000259" key="6">
    <source>
        <dbReference type="Pfam" id="PF04542"/>
    </source>
</evidence>
<evidence type="ECO:0000256" key="4">
    <source>
        <dbReference type="ARBA" id="ARBA00023125"/>
    </source>
</evidence>
<organism evidence="8 9">
    <name type="scientific">Fodinicola feengrottensis</name>
    <dbReference type="NCBI Taxonomy" id="435914"/>
    <lineage>
        <taxon>Bacteria</taxon>
        <taxon>Bacillati</taxon>
        <taxon>Actinomycetota</taxon>
        <taxon>Actinomycetes</taxon>
        <taxon>Mycobacteriales</taxon>
        <taxon>Fodinicola</taxon>
    </lineage>
</organism>
<dbReference type="NCBIfam" id="TIGR02983">
    <property type="entry name" value="SigE-fam_strep"/>
    <property type="match status" value="1"/>
</dbReference>
<dbReference type="SUPFAM" id="SSF88659">
    <property type="entry name" value="Sigma3 and sigma4 domains of RNA polymerase sigma factors"/>
    <property type="match status" value="1"/>
</dbReference>
<dbReference type="Gene3D" id="1.10.10.10">
    <property type="entry name" value="Winged helix-like DNA-binding domain superfamily/Winged helix DNA-binding domain"/>
    <property type="match status" value="1"/>
</dbReference>
<keyword evidence="3" id="KW-0731">Sigma factor</keyword>
<evidence type="ECO:0000259" key="7">
    <source>
        <dbReference type="Pfam" id="PF08281"/>
    </source>
</evidence>
<dbReference type="Gene3D" id="1.10.1740.10">
    <property type="match status" value="1"/>
</dbReference>
<dbReference type="PANTHER" id="PTHR43133:SF50">
    <property type="entry name" value="ECF RNA POLYMERASE SIGMA FACTOR SIGM"/>
    <property type="match status" value="1"/>
</dbReference>
<dbReference type="RefSeq" id="WP_344309044.1">
    <property type="nucleotide sequence ID" value="NZ_BAAANY010000007.1"/>
</dbReference>
<dbReference type="InterPro" id="IPR007627">
    <property type="entry name" value="RNA_pol_sigma70_r2"/>
</dbReference>
<evidence type="ECO:0000313" key="9">
    <source>
        <dbReference type="Proteomes" id="UP001500618"/>
    </source>
</evidence>
<dbReference type="NCBIfam" id="TIGR02937">
    <property type="entry name" value="sigma70-ECF"/>
    <property type="match status" value="1"/>
</dbReference>
<evidence type="ECO:0000313" key="8">
    <source>
        <dbReference type="EMBL" id="GAA1669847.1"/>
    </source>
</evidence>
<dbReference type="InterPro" id="IPR036388">
    <property type="entry name" value="WH-like_DNA-bd_sf"/>
</dbReference>
<dbReference type="EMBL" id="BAAANY010000007">
    <property type="protein sequence ID" value="GAA1669847.1"/>
    <property type="molecule type" value="Genomic_DNA"/>
</dbReference>
<evidence type="ECO:0000256" key="2">
    <source>
        <dbReference type="ARBA" id="ARBA00023015"/>
    </source>
</evidence>
<dbReference type="CDD" id="cd06171">
    <property type="entry name" value="Sigma70_r4"/>
    <property type="match status" value="1"/>
</dbReference>
<dbReference type="InterPro" id="IPR039425">
    <property type="entry name" value="RNA_pol_sigma-70-like"/>
</dbReference>
<keyword evidence="4" id="KW-0238">DNA-binding</keyword>
<accession>A0ABN2GEE3</accession>
<proteinExistence type="inferred from homology"/>
<reference evidence="8 9" key="1">
    <citation type="journal article" date="2019" name="Int. J. Syst. Evol. Microbiol.">
        <title>The Global Catalogue of Microorganisms (GCM) 10K type strain sequencing project: providing services to taxonomists for standard genome sequencing and annotation.</title>
        <authorList>
            <consortium name="The Broad Institute Genomics Platform"/>
            <consortium name="The Broad Institute Genome Sequencing Center for Infectious Disease"/>
            <person name="Wu L."/>
            <person name="Ma J."/>
        </authorList>
    </citation>
    <scope>NUCLEOTIDE SEQUENCE [LARGE SCALE GENOMIC DNA]</scope>
    <source>
        <strain evidence="8 9">JCM 14718</strain>
    </source>
</reference>
<dbReference type="InterPro" id="IPR013325">
    <property type="entry name" value="RNA_pol_sigma_r2"/>
</dbReference>
<sequence length="182" mass="20185">MTIAVSGAEQVRQQTARSAGGRIDIPELYATWWRPMIRLAVLLVDDVQSAEDVVQDAFVALHRRQDALKNPDAAVGYLRVCVLNLSRTVLRRRQVSRRHLKVAEPEQTAGADAPLLLSEEHRQALAAVRRLPRRQREVLILRYWSGLSEQEIANTLGISTGSVKSNASRAMAGLRSTLGELA</sequence>
<protein>
    <submittedName>
        <fullName evidence="8">SigE family RNA polymerase sigma factor</fullName>
    </submittedName>
</protein>
<keyword evidence="5" id="KW-0804">Transcription</keyword>
<evidence type="ECO:0000256" key="1">
    <source>
        <dbReference type="ARBA" id="ARBA00010641"/>
    </source>
</evidence>
<dbReference type="InterPro" id="IPR014325">
    <property type="entry name" value="RNA_pol_sigma-E_actinobac"/>
</dbReference>
<name>A0ABN2GEE3_9ACTN</name>
<dbReference type="InterPro" id="IPR013249">
    <property type="entry name" value="RNA_pol_sigma70_r4_t2"/>
</dbReference>
<dbReference type="InterPro" id="IPR013324">
    <property type="entry name" value="RNA_pol_sigma_r3/r4-like"/>
</dbReference>